<evidence type="ECO:0000313" key="1">
    <source>
        <dbReference type="EMBL" id="QHO63499.1"/>
    </source>
</evidence>
<dbReference type="Gene3D" id="3.40.50.150">
    <property type="entry name" value="Vaccinia Virus protein VP39"/>
    <property type="match status" value="1"/>
</dbReference>
<protein>
    <submittedName>
        <fullName evidence="1">Methyltransferase type 11</fullName>
    </submittedName>
</protein>
<dbReference type="RefSeq" id="WP_161931878.1">
    <property type="nucleotide sequence ID" value="NZ_CP047901.1"/>
</dbReference>
<dbReference type="CDD" id="cd02440">
    <property type="entry name" value="AdoMet_MTases"/>
    <property type="match status" value="1"/>
</dbReference>
<evidence type="ECO:0000313" key="2">
    <source>
        <dbReference type="Proteomes" id="UP000463983"/>
    </source>
</evidence>
<dbReference type="Pfam" id="PF13489">
    <property type="entry name" value="Methyltransf_23"/>
    <property type="match status" value="1"/>
</dbReference>
<accession>A0A857N816</accession>
<keyword evidence="2" id="KW-1185">Reference proteome</keyword>
<sequence>MSKTIRNLQGGDNNLPDDLYKLTSHWIKDGDSILNLGCGSQFNFEKIISKEKDVQITSIDIVSTNKPSYVNRFVTKDVEKPFSLNKKYDVVTFFELIEHIDNTDVLLRNCYRNLKNNGLLIFSFPNLASLYSRIELLLGYQPHILEISNEKANLGTGIFGRINNPDDNPIHHIRGITHNAMKDMVHFHKFKILSMIGYEYRLGKIFKHFPSLAPVNIFILKKL</sequence>
<dbReference type="SUPFAM" id="SSF53335">
    <property type="entry name" value="S-adenosyl-L-methionine-dependent methyltransferases"/>
    <property type="match status" value="1"/>
</dbReference>
<name>A0A857N816_9BACT</name>
<dbReference type="InterPro" id="IPR029063">
    <property type="entry name" value="SAM-dependent_MTases_sf"/>
</dbReference>
<gene>
    <name evidence="1" type="ORF">MICH65_0518</name>
</gene>
<proteinExistence type="predicted"/>
<keyword evidence="1" id="KW-0808">Transferase</keyword>
<dbReference type="KEGG" id="caqa:MICH65_0518"/>
<organism evidence="1 2">
    <name type="scientific">Candidatus Chazhemtobacterium aquaticus</name>
    <dbReference type="NCBI Taxonomy" id="2715735"/>
    <lineage>
        <taxon>Bacteria</taxon>
        <taxon>Candidatus Chazhemtobacteraceae</taxon>
        <taxon>Candidatus Chazhemtobacterium</taxon>
    </lineage>
</organism>
<dbReference type="EMBL" id="CP047901">
    <property type="protein sequence ID" value="QHO63499.1"/>
    <property type="molecule type" value="Genomic_DNA"/>
</dbReference>
<reference evidence="2" key="1">
    <citation type="journal article" date="2020" name="Microorganisms">
        <title>Complete Genome of a Member of a New Bacterial Lineage in the Microgenomates Group Reveals an Unusual Nucleotide Composition Disparity Between Two Strands of DNA and Limited Metabolic Potential.</title>
        <authorList>
            <person name="Kadnikov V.V."/>
            <person name="Mardanov A.V."/>
            <person name="Beletsky A.V."/>
            <person name="Karnachuk O.V."/>
            <person name="Ravin N.V."/>
        </authorList>
    </citation>
    <scope>NUCLEOTIDE SEQUENCE [LARGE SCALE GENOMIC DNA]</scope>
</reference>
<dbReference type="Proteomes" id="UP000463983">
    <property type="component" value="Chromosome"/>
</dbReference>
<dbReference type="GO" id="GO:0032259">
    <property type="term" value="P:methylation"/>
    <property type="evidence" value="ECO:0007669"/>
    <property type="project" value="UniProtKB-KW"/>
</dbReference>
<keyword evidence="1" id="KW-0489">Methyltransferase</keyword>
<dbReference type="GO" id="GO:0008168">
    <property type="term" value="F:methyltransferase activity"/>
    <property type="evidence" value="ECO:0007669"/>
    <property type="project" value="UniProtKB-KW"/>
</dbReference>
<dbReference type="AlphaFoldDB" id="A0A857N816"/>